<dbReference type="InterPro" id="IPR027417">
    <property type="entry name" value="P-loop_NTPase"/>
</dbReference>
<dbReference type="Gene3D" id="3.40.50.300">
    <property type="entry name" value="P-loop containing nucleotide triphosphate hydrolases"/>
    <property type="match status" value="1"/>
</dbReference>
<accession>A0A8K0CLN2</accession>
<dbReference type="SUPFAM" id="SSF52540">
    <property type="entry name" value="P-loop containing nucleoside triphosphate hydrolases"/>
    <property type="match status" value="1"/>
</dbReference>
<comment type="caution">
    <text evidence="2">The sequence shown here is derived from an EMBL/GenBank/DDBJ whole genome shotgun (WGS) entry which is preliminary data.</text>
</comment>
<dbReference type="Proteomes" id="UP000801492">
    <property type="component" value="Unassembled WGS sequence"/>
</dbReference>
<keyword evidence="3" id="KW-1185">Reference proteome</keyword>
<dbReference type="PANTHER" id="PTHR34825">
    <property type="entry name" value="CONSERVED PROTEIN, WITH A WEAK D-GALACTARATE DEHYDRATASE/ALTRONATE HYDROLASE DOMAIN"/>
    <property type="match status" value="1"/>
</dbReference>
<evidence type="ECO:0000259" key="1">
    <source>
        <dbReference type="Pfam" id="PF09820"/>
    </source>
</evidence>
<dbReference type="InterPro" id="IPR018631">
    <property type="entry name" value="AAA-ATPase-like_dom"/>
</dbReference>
<dbReference type="AlphaFoldDB" id="A0A8K0CLN2"/>
<dbReference type="OrthoDB" id="10057079at2759"/>
<name>A0A8K0CLN2_IGNLU</name>
<gene>
    <name evidence="2" type="ORF">ILUMI_16499</name>
</gene>
<protein>
    <recommendedName>
        <fullName evidence="1">AAA-ATPase-like domain-containing protein</fullName>
    </recommendedName>
</protein>
<proteinExistence type="predicted"/>
<evidence type="ECO:0000313" key="2">
    <source>
        <dbReference type="EMBL" id="KAF2889674.1"/>
    </source>
</evidence>
<sequence length="461" mass="54982">MNFQITFDFNSSKFETLLSTTYYVDKTLLIKALFEEKTRKIVVTAPRRFGKSTNLDMIKRFVEIEMDREGKRISKTNYKLEPVKDTPTYDLFIKKDLEIIKHCEIMNEHFGRYPVVYADFKRNSFVQSFQDAVNFCKTVVSKSFQQHKYLKESKKLSGFEKERCKLWCEENDFDKDDVIRSLEELSRYLCRHFNKKKVFVFIDDFDAVIAKAIFKLKGGAELRDVVEFNKSLMFTLLKKCDESVDRIFITGISHIISRYLFDVEDIKLCAFLGKHEFVKFYGLTPEEVEHLFQISLISLHTPQSIEDAYDRYNAYTSENNEKIHNLWSILNFVVHGEIKDYWRMSLIIENFYEILKNSNIRLKVEELTHDKPINIEIPESISYQQIAHLRFFVLEPKERNSFYYVGLFFLYLFEQGYLSYHHNKEVSLPSNQIFVKVPNKELEEEFLESLTRYYVITFVRS</sequence>
<organism evidence="2 3">
    <name type="scientific">Ignelater luminosus</name>
    <name type="common">Cucubano</name>
    <name type="synonym">Pyrophorus luminosus</name>
    <dbReference type="NCBI Taxonomy" id="2038154"/>
    <lineage>
        <taxon>Eukaryota</taxon>
        <taxon>Metazoa</taxon>
        <taxon>Ecdysozoa</taxon>
        <taxon>Arthropoda</taxon>
        <taxon>Hexapoda</taxon>
        <taxon>Insecta</taxon>
        <taxon>Pterygota</taxon>
        <taxon>Neoptera</taxon>
        <taxon>Endopterygota</taxon>
        <taxon>Coleoptera</taxon>
        <taxon>Polyphaga</taxon>
        <taxon>Elateriformia</taxon>
        <taxon>Elateroidea</taxon>
        <taxon>Elateridae</taxon>
        <taxon>Agrypninae</taxon>
        <taxon>Pyrophorini</taxon>
        <taxon>Ignelater</taxon>
    </lineage>
</organism>
<feature type="domain" description="AAA-ATPase-like" evidence="1">
    <location>
        <begin position="14"/>
        <end position="259"/>
    </location>
</feature>
<reference evidence="2" key="1">
    <citation type="submission" date="2019-08" db="EMBL/GenBank/DDBJ databases">
        <title>The genome of the North American firefly Photinus pyralis.</title>
        <authorList>
            <consortium name="Photinus pyralis genome working group"/>
            <person name="Fallon T.R."/>
            <person name="Sander Lower S.E."/>
            <person name="Weng J.-K."/>
        </authorList>
    </citation>
    <scope>NUCLEOTIDE SEQUENCE</scope>
    <source>
        <strain evidence="2">TRF0915ILg1</strain>
        <tissue evidence="2">Whole body</tissue>
    </source>
</reference>
<dbReference type="EMBL" id="VTPC01063946">
    <property type="protein sequence ID" value="KAF2889674.1"/>
    <property type="molecule type" value="Genomic_DNA"/>
</dbReference>
<evidence type="ECO:0000313" key="3">
    <source>
        <dbReference type="Proteomes" id="UP000801492"/>
    </source>
</evidence>
<dbReference type="Pfam" id="PF09820">
    <property type="entry name" value="AAA-ATPase_like"/>
    <property type="match status" value="1"/>
</dbReference>
<dbReference type="PANTHER" id="PTHR34825:SF1">
    <property type="entry name" value="AAA-ATPASE-LIKE DOMAIN-CONTAINING PROTEIN"/>
    <property type="match status" value="1"/>
</dbReference>